<dbReference type="EMBL" id="KB446546">
    <property type="protein sequence ID" value="EME38828.1"/>
    <property type="molecule type" value="Genomic_DNA"/>
</dbReference>
<protein>
    <submittedName>
        <fullName evidence="1">Uncharacterized protein</fullName>
    </submittedName>
</protein>
<dbReference type="HOGENOM" id="CLU_3129713_0_0_1"/>
<dbReference type="AlphaFoldDB" id="M2WIP8"/>
<reference evidence="1 2" key="2">
    <citation type="journal article" date="2012" name="PLoS Pathog.">
        <title>Diverse lifestyles and strategies of plant pathogenesis encoded in the genomes of eighteen Dothideomycetes fungi.</title>
        <authorList>
            <person name="Ohm R.A."/>
            <person name="Feau N."/>
            <person name="Henrissat B."/>
            <person name="Schoch C.L."/>
            <person name="Horwitz B.A."/>
            <person name="Barry K.W."/>
            <person name="Condon B.J."/>
            <person name="Copeland A.C."/>
            <person name="Dhillon B."/>
            <person name="Glaser F."/>
            <person name="Hesse C.N."/>
            <person name="Kosti I."/>
            <person name="LaButti K."/>
            <person name="Lindquist E.A."/>
            <person name="Lucas S."/>
            <person name="Salamov A.A."/>
            <person name="Bradshaw R.E."/>
            <person name="Ciuffetti L."/>
            <person name="Hamelin R.C."/>
            <person name="Kema G.H.J."/>
            <person name="Lawrence C."/>
            <person name="Scott J.A."/>
            <person name="Spatafora J.W."/>
            <person name="Turgeon B.G."/>
            <person name="de Wit P.J.G.M."/>
            <person name="Zhong S."/>
            <person name="Goodwin S.B."/>
            <person name="Grigoriev I.V."/>
        </authorList>
    </citation>
    <scope>NUCLEOTIDE SEQUENCE [LARGE SCALE GENOMIC DNA]</scope>
    <source>
        <strain evidence="2">NZE10 / CBS 128990</strain>
    </source>
</reference>
<feature type="non-terminal residue" evidence="1">
    <location>
        <position position="50"/>
    </location>
</feature>
<dbReference type="Proteomes" id="UP000016933">
    <property type="component" value="Unassembled WGS sequence"/>
</dbReference>
<reference evidence="2" key="1">
    <citation type="journal article" date="2012" name="PLoS Genet.">
        <title>The genomes of the fungal plant pathogens Cladosporium fulvum and Dothistroma septosporum reveal adaptation to different hosts and lifestyles but also signatures of common ancestry.</title>
        <authorList>
            <person name="de Wit P.J.G.M."/>
            <person name="van der Burgt A."/>
            <person name="Oekmen B."/>
            <person name="Stergiopoulos I."/>
            <person name="Abd-Elsalam K.A."/>
            <person name="Aerts A.L."/>
            <person name="Bahkali A.H."/>
            <person name="Beenen H.G."/>
            <person name="Chettri P."/>
            <person name="Cox M.P."/>
            <person name="Datema E."/>
            <person name="de Vries R.P."/>
            <person name="Dhillon B."/>
            <person name="Ganley A.R."/>
            <person name="Griffiths S.A."/>
            <person name="Guo Y."/>
            <person name="Hamelin R.C."/>
            <person name="Henrissat B."/>
            <person name="Kabir M.S."/>
            <person name="Jashni M.K."/>
            <person name="Kema G."/>
            <person name="Klaubauf S."/>
            <person name="Lapidus A."/>
            <person name="Levasseur A."/>
            <person name="Lindquist E."/>
            <person name="Mehrabi R."/>
            <person name="Ohm R.A."/>
            <person name="Owen T.J."/>
            <person name="Salamov A."/>
            <person name="Schwelm A."/>
            <person name="Schijlen E."/>
            <person name="Sun H."/>
            <person name="van den Burg H.A."/>
            <person name="van Ham R.C.H.J."/>
            <person name="Zhang S."/>
            <person name="Goodwin S.B."/>
            <person name="Grigoriev I.V."/>
            <person name="Collemare J."/>
            <person name="Bradshaw R.E."/>
        </authorList>
    </citation>
    <scope>NUCLEOTIDE SEQUENCE [LARGE SCALE GENOMIC DNA]</scope>
    <source>
        <strain evidence="2">NZE10 / CBS 128990</strain>
    </source>
</reference>
<sequence length="50" mass="5425">MVSLICTPQEPCGEICSHKTIVVTFGPFQAESPDERYSVHESAQAFIAGI</sequence>
<evidence type="ECO:0000313" key="2">
    <source>
        <dbReference type="Proteomes" id="UP000016933"/>
    </source>
</evidence>
<keyword evidence="2" id="KW-1185">Reference proteome</keyword>
<organism evidence="1 2">
    <name type="scientific">Dothistroma septosporum (strain NZE10 / CBS 128990)</name>
    <name type="common">Red band needle blight fungus</name>
    <name type="synonym">Mycosphaerella pini</name>
    <dbReference type="NCBI Taxonomy" id="675120"/>
    <lineage>
        <taxon>Eukaryota</taxon>
        <taxon>Fungi</taxon>
        <taxon>Dikarya</taxon>
        <taxon>Ascomycota</taxon>
        <taxon>Pezizomycotina</taxon>
        <taxon>Dothideomycetes</taxon>
        <taxon>Dothideomycetidae</taxon>
        <taxon>Mycosphaerellales</taxon>
        <taxon>Mycosphaerellaceae</taxon>
        <taxon>Dothistroma</taxon>
    </lineage>
</organism>
<evidence type="ECO:0000313" key="1">
    <source>
        <dbReference type="EMBL" id="EME38828.1"/>
    </source>
</evidence>
<accession>M2WIP8</accession>
<gene>
    <name evidence="1" type="ORF">DOTSEDRAFT_48328</name>
</gene>
<proteinExistence type="predicted"/>
<name>M2WIP8_DOTSN</name>